<dbReference type="InterPro" id="IPR028082">
    <property type="entry name" value="Peripla_BP_I"/>
</dbReference>
<proteinExistence type="predicted"/>
<name>A0ABW5R3M1_9BACL</name>
<dbReference type="PANTHER" id="PTHR30036">
    <property type="entry name" value="D-XYLOSE-BINDING PERIPLASMIC PROTEIN"/>
    <property type="match status" value="1"/>
</dbReference>
<evidence type="ECO:0000256" key="2">
    <source>
        <dbReference type="ARBA" id="ARBA00022729"/>
    </source>
</evidence>
<dbReference type="RefSeq" id="WP_379279051.1">
    <property type="nucleotide sequence ID" value="NZ_JBHUGT010000039.1"/>
</dbReference>
<dbReference type="NCBIfam" id="TIGR02634">
    <property type="entry name" value="xylF"/>
    <property type="match status" value="1"/>
</dbReference>
<evidence type="ECO:0000313" key="6">
    <source>
        <dbReference type="Proteomes" id="UP001597493"/>
    </source>
</evidence>
<gene>
    <name evidence="5" type="primary">xylF</name>
    <name evidence="5" type="ORF">ACFSW5_23990</name>
</gene>
<accession>A0ABW5R3M1</accession>
<evidence type="ECO:0000259" key="4">
    <source>
        <dbReference type="Pfam" id="PF13407"/>
    </source>
</evidence>
<comment type="caution">
    <text evidence="5">The sequence shown here is derived from an EMBL/GenBank/DDBJ whole genome shotgun (WGS) entry which is preliminary data.</text>
</comment>
<dbReference type="Pfam" id="PF13407">
    <property type="entry name" value="Peripla_BP_4"/>
    <property type="match status" value="1"/>
</dbReference>
<keyword evidence="2" id="KW-0732">Signal</keyword>
<dbReference type="Gene3D" id="3.40.50.2300">
    <property type="match status" value="2"/>
</dbReference>
<evidence type="ECO:0000256" key="1">
    <source>
        <dbReference type="ARBA" id="ARBA00004196"/>
    </source>
</evidence>
<dbReference type="PROSITE" id="PS51257">
    <property type="entry name" value="PROKAR_LIPOPROTEIN"/>
    <property type="match status" value="1"/>
</dbReference>
<feature type="compositionally biased region" description="Polar residues" evidence="3">
    <location>
        <begin position="52"/>
        <end position="61"/>
    </location>
</feature>
<sequence length="413" mass="43442">MKAGFTSIQWIVLVLLLGVVSACSFSEGSGNLLGAGSVPPGAMSGNAVERSSGLTAGSLNGTGEGDSFDGGAAKGVSESNDDGMQAAASSDADNPIIVGFSMDTFQEERWMKDRDMFKEAALALGAQVRIMVADGDDAKQIEQAETMISEGVDVLVVVPHNAEATAAIVQKAHAAGIKVVSYDRMIKNADVDLYVSFDNVEVGELQAKAITRLVPKGKYVYIGGADTDNNAHMFKKGVFNVLQPLIDKGDITVVYDQWSKDWRPANALTNMREALKSNGNRIDAVIAANDATAGSVVQALAEQGLAGRIPVAGQDADLAGAQRIVEGTQTMTVYKPIKRLAETAAELAVKLAKGETVDADRKVNNGKTEVPSVLLSPIAVDKENIDDTVIADGFHAREDVYKSGSGFFTTLSP</sequence>
<organism evidence="5 6">
    <name type="scientific">Paenibacillus thailandensis</name>
    <dbReference type="NCBI Taxonomy" id="393250"/>
    <lineage>
        <taxon>Bacteria</taxon>
        <taxon>Bacillati</taxon>
        <taxon>Bacillota</taxon>
        <taxon>Bacilli</taxon>
        <taxon>Bacillales</taxon>
        <taxon>Paenibacillaceae</taxon>
        <taxon>Paenibacillus</taxon>
    </lineage>
</organism>
<keyword evidence="6" id="KW-1185">Reference proteome</keyword>
<dbReference type="Proteomes" id="UP001597493">
    <property type="component" value="Unassembled WGS sequence"/>
</dbReference>
<evidence type="ECO:0000256" key="3">
    <source>
        <dbReference type="SAM" id="MobiDB-lite"/>
    </source>
</evidence>
<feature type="region of interest" description="Disordered" evidence="3">
    <location>
        <begin position="44"/>
        <end position="89"/>
    </location>
</feature>
<dbReference type="InterPro" id="IPR025997">
    <property type="entry name" value="SBP_2_dom"/>
</dbReference>
<dbReference type="SUPFAM" id="SSF53822">
    <property type="entry name" value="Periplasmic binding protein-like I"/>
    <property type="match status" value="1"/>
</dbReference>
<dbReference type="PANTHER" id="PTHR30036:SF1">
    <property type="entry name" value="D-XYLOSE-BINDING PERIPLASMIC PROTEIN"/>
    <property type="match status" value="1"/>
</dbReference>
<comment type="subcellular location">
    <subcellularLocation>
        <location evidence="1">Cell envelope</location>
    </subcellularLocation>
</comment>
<evidence type="ECO:0000313" key="5">
    <source>
        <dbReference type="EMBL" id="MFD2663303.1"/>
    </source>
</evidence>
<protein>
    <submittedName>
        <fullName evidence="5">D-xylose ABC transporter substrate-binding protein</fullName>
    </submittedName>
</protein>
<dbReference type="EMBL" id="JBHUMY010000041">
    <property type="protein sequence ID" value="MFD2663303.1"/>
    <property type="molecule type" value="Genomic_DNA"/>
</dbReference>
<reference evidence="6" key="1">
    <citation type="journal article" date="2019" name="Int. J. Syst. Evol. Microbiol.">
        <title>The Global Catalogue of Microorganisms (GCM) 10K type strain sequencing project: providing services to taxonomists for standard genome sequencing and annotation.</title>
        <authorList>
            <consortium name="The Broad Institute Genomics Platform"/>
            <consortium name="The Broad Institute Genome Sequencing Center for Infectious Disease"/>
            <person name="Wu L."/>
            <person name="Ma J."/>
        </authorList>
    </citation>
    <scope>NUCLEOTIDE SEQUENCE [LARGE SCALE GENOMIC DNA]</scope>
    <source>
        <strain evidence="6">TISTR 1827</strain>
    </source>
</reference>
<dbReference type="InterPro" id="IPR050555">
    <property type="entry name" value="Bact_Solute-Bind_Prot2"/>
</dbReference>
<dbReference type="InterPro" id="IPR013456">
    <property type="entry name" value="XylF"/>
</dbReference>
<dbReference type="CDD" id="cd19991">
    <property type="entry name" value="PBP1_ABC_xylose_binding"/>
    <property type="match status" value="1"/>
</dbReference>
<feature type="domain" description="Periplasmic binding protein" evidence="4">
    <location>
        <begin position="98"/>
        <end position="355"/>
    </location>
</feature>